<dbReference type="SMART" id="SM00449">
    <property type="entry name" value="SPRY"/>
    <property type="match status" value="1"/>
</dbReference>
<accession>A0A8S1Q6Q8</accession>
<organism evidence="2 3">
    <name type="scientific">Paramecium primaurelia</name>
    <dbReference type="NCBI Taxonomy" id="5886"/>
    <lineage>
        <taxon>Eukaryota</taxon>
        <taxon>Sar</taxon>
        <taxon>Alveolata</taxon>
        <taxon>Ciliophora</taxon>
        <taxon>Intramacronucleata</taxon>
        <taxon>Oligohymenophorea</taxon>
        <taxon>Peniculida</taxon>
        <taxon>Parameciidae</taxon>
        <taxon>Paramecium</taxon>
    </lineage>
</organism>
<dbReference type="InterPro" id="IPR001870">
    <property type="entry name" value="B30.2/SPRY"/>
</dbReference>
<dbReference type="Proteomes" id="UP000688137">
    <property type="component" value="Unassembled WGS sequence"/>
</dbReference>
<reference evidence="2" key="1">
    <citation type="submission" date="2021-01" db="EMBL/GenBank/DDBJ databases">
        <authorList>
            <consortium name="Genoscope - CEA"/>
            <person name="William W."/>
        </authorList>
    </citation>
    <scope>NUCLEOTIDE SEQUENCE</scope>
</reference>
<dbReference type="PANTHER" id="PTHR12245:SF5">
    <property type="entry name" value="SPRY DOMAIN-CONTAINING SOCS BOX PROTEIN 3"/>
    <property type="match status" value="1"/>
</dbReference>
<evidence type="ECO:0000259" key="1">
    <source>
        <dbReference type="PROSITE" id="PS50188"/>
    </source>
</evidence>
<evidence type="ECO:0000313" key="2">
    <source>
        <dbReference type="EMBL" id="CAD8111148.1"/>
    </source>
</evidence>
<dbReference type="CDD" id="cd11709">
    <property type="entry name" value="SPRY"/>
    <property type="match status" value="1"/>
</dbReference>
<sequence>MPGYDISRFQPTPDYHYICLACKTVVKDPQECFYCGQLYCNDCVVQKPICKSPDCPSQGNPQKYDKIQGAMLRAYRNLTLQCINPKCKKPISIIDLDKHEMECGKSKCQNFEVCQEFVLNERSQFCSLICKYTDHLFKNAGSRMEQYKILEQYVFELQTQPSQQLIKQAQINQQLPIISGEGGTVFKWDKNKCGLGIQLAMGDTQVFLKESSYIFRTVLGDMPFESGVHYWEIEADSRTENELKIGVYSGNALNLNAAFCDLNQGFAYYGLAQLRNGHTASGSTYGKRFKKDGVLGVCLNMNNGTLSFQLNNEYWGIAFRSDLLKKGPIYAAVALLHCAGCTLKTGRPKPSFME</sequence>
<dbReference type="InterPro" id="IPR050672">
    <property type="entry name" value="FBXO45-Fsn/SPSB_families"/>
</dbReference>
<dbReference type="InterPro" id="IPR003877">
    <property type="entry name" value="SPRY_dom"/>
</dbReference>
<evidence type="ECO:0000313" key="3">
    <source>
        <dbReference type="Proteomes" id="UP000688137"/>
    </source>
</evidence>
<feature type="domain" description="B30.2/SPRY" evidence="1">
    <location>
        <begin position="165"/>
        <end position="352"/>
    </location>
</feature>
<name>A0A8S1Q6Q8_PARPR</name>
<dbReference type="PANTHER" id="PTHR12245">
    <property type="entry name" value="SPRY DOMAIN CONTAINING SOCS BOX PROTEIN"/>
    <property type="match status" value="1"/>
</dbReference>
<dbReference type="Pfam" id="PF00622">
    <property type="entry name" value="SPRY"/>
    <property type="match status" value="1"/>
</dbReference>
<keyword evidence="3" id="KW-1185">Reference proteome</keyword>
<gene>
    <name evidence="2" type="ORF">PPRIM_AZ9-3.1.T1460121</name>
</gene>
<comment type="caution">
    <text evidence="2">The sequence shown here is derived from an EMBL/GenBank/DDBJ whole genome shotgun (WGS) entry which is preliminary data.</text>
</comment>
<protein>
    <recommendedName>
        <fullName evidence="1">B30.2/SPRY domain-containing protein</fullName>
    </recommendedName>
</protein>
<proteinExistence type="predicted"/>
<dbReference type="AlphaFoldDB" id="A0A8S1Q6Q8"/>
<dbReference type="EMBL" id="CAJJDM010000150">
    <property type="protein sequence ID" value="CAD8111148.1"/>
    <property type="molecule type" value="Genomic_DNA"/>
</dbReference>
<dbReference type="PROSITE" id="PS50188">
    <property type="entry name" value="B302_SPRY"/>
    <property type="match status" value="1"/>
</dbReference>